<dbReference type="SUPFAM" id="SSF69118">
    <property type="entry name" value="AhpD-like"/>
    <property type="match status" value="1"/>
</dbReference>
<feature type="domain" description="Carboxymuconolactone decarboxylase-like" evidence="1">
    <location>
        <begin position="121"/>
        <end position="193"/>
    </location>
</feature>
<dbReference type="EMBL" id="CP049332">
    <property type="protein sequence ID" value="QIH44028.1"/>
    <property type="molecule type" value="Genomic_DNA"/>
</dbReference>
<gene>
    <name evidence="2" type="ORF">G5S32_18830</name>
</gene>
<dbReference type="RefSeq" id="WP_165313691.1">
    <property type="nucleotide sequence ID" value="NZ_CP049332.1"/>
</dbReference>
<dbReference type="PANTHER" id="PTHR33570:SF2">
    <property type="entry name" value="CARBOXYMUCONOLACTONE DECARBOXYLASE-LIKE DOMAIN-CONTAINING PROTEIN"/>
    <property type="match status" value="1"/>
</dbReference>
<reference evidence="2 3" key="1">
    <citation type="submission" date="2020-02" db="EMBL/GenBank/DDBJ databases">
        <title>A complete genome of a marine bacterium Vibrio sp. ZWAL4003 isolated from the mangrove sediment with the ability to degrade polysaccharides.</title>
        <authorList>
            <person name="Wu J."/>
            <person name="Qu W."/>
            <person name="Zeng R."/>
        </authorList>
    </citation>
    <scope>NUCLEOTIDE SEQUENCE [LARGE SCALE GENOMIC DNA]</scope>
    <source>
        <strain evidence="2 3">ZWAL4003</strain>
    </source>
</reference>
<dbReference type="InterPro" id="IPR029032">
    <property type="entry name" value="AhpD-like"/>
</dbReference>
<accession>A0A6G7CPT2</accession>
<dbReference type="Pfam" id="PF02627">
    <property type="entry name" value="CMD"/>
    <property type="match status" value="2"/>
</dbReference>
<dbReference type="PANTHER" id="PTHR33570">
    <property type="entry name" value="4-CARBOXYMUCONOLACTONE DECARBOXYLASE FAMILY PROTEIN"/>
    <property type="match status" value="1"/>
</dbReference>
<dbReference type="Gene3D" id="1.20.1290.10">
    <property type="entry name" value="AhpD-like"/>
    <property type="match status" value="1"/>
</dbReference>
<proteinExistence type="predicted"/>
<evidence type="ECO:0000313" key="3">
    <source>
        <dbReference type="Proteomes" id="UP000503003"/>
    </source>
</evidence>
<sequence>MQDQLVTTEKAIIPIAAFAANGDMKNLQVSLVKGLDAGLTINEIKEILVQMYAYAGFPRSLNALGVFMGVVKERQEKGILDAEGKVSTPVSQDTDSLTYGAENQTKLVGQVVSGPLFEFAPEIDRYLKAHLFGDIFERDVLTWKQRELATIAGLVNISGVNSQLQSHYFISLNNGLTPAMLNEFVSILSQHCGEEISSNAQQVLSNVFAIIKEL</sequence>
<evidence type="ECO:0000259" key="1">
    <source>
        <dbReference type="Pfam" id="PF02627"/>
    </source>
</evidence>
<dbReference type="GO" id="GO:0051920">
    <property type="term" value="F:peroxiredoxin activity"/>
    <property type="evidence" value="ECO:0007669"/>
    <property type="project" value="InterPro"/>
</dbReference>
<dbReference type="Proteomes" id="UP000503003">
    <property type="component" value="Chromosome 2"/>
</dbReference>
<dbReference type="AlphaFoldDB" id="A0A6G7CPT2"/>
<dbReference type="KEGG" id="vzi:G5S32_18830"/>
<protein>
    <submittedName>
        <fullName evidence="2">Carboxymuconolactone decarboxylase family protein</fullName>
    </submittedName>
</protein>
<dbReference type="InterPro" id="IPR052512">
    <property type="entry name" value="4CMD/NDH-1_regulator"/>
</dbReference>
<dbReference type="InterPro" id="IPR003779">
    <property type="entry name" value="CMD-like"/>
</dbReference>
<name>A0A6G7CPT2_9VIBR</name>
<keyword evidence="3" id="KW-1185">Reference proteome</keyword>
<feature type="domain" description="Carboxymuconolactone decarboxylase-like" evidence="1">
    <location>
        <begin position="6"/>
        <end position="66"/>
    </location>
</feature>
<organism evidence="2 3">
    <name type="scientific">Vibrio ziniensis</name>
    <dbReference type="NCBI Taxonomy" id="2711221"/>
    <lineage>
        <taxon>Bacteria</taxon>
        <taxon>Pseudomonadati</taxon>
        <taxon>Pseudomonadota</taxon>
        <taxon>Gammaproteobacteria</taxon>
        <taxon>Vibrionales</taxon>
        <taxon>Vibrionaceae</taxon>
        <taxon>Vibrio</taxon>
    </lineage>
</organism>
<evidence type="ECO:0000313" key="2">
    <source>
        <dbReference type="EMBL" id="QIH44028.1"/>
    </source>
</evidence>